<feature type="region of interest" description="Disordered" evidence="1">
    <location>
        <begin position="78"/>
        <end position="134"/>
    </location>
</feature>
<dbReference type="EMBL" id="JAHIBW010000026">
    <property type="protein sequence ID" value="KAG7297197.1"/>
    <property type="molecule type" value="Genomic_DNA"/>
</dbReference>
<feature type="chain" id="PRO_5047011957" evidence="2">
    <location>
        <begin position="20"/>
        <end position="210"/>
    </location>
</feature>
<name>A0ABQ7PW75_PLUXY</name>
<organism evidence="3 4">
    <name type="scientific">Plutella xylostella</name>
    <name type="common">Diamondback moth</name>
    <name type="synonym">Plutella maculipennis</name>
    <dbReference type="NCBI Taxonomy" id="51655"/>
    <lineage>
        <taxon>Eukaryota</taxon>
        <taxon>Metazoa</taxon>
        <taxon>Ecdysozoa</taxon>
        <taxon>Arthropoda</taxon>
        <taxon>Hexapoda</taxon>
        <taxon>Insecta</taxon>
        <taxon>Pterygota</taxon>
        <taxon>Neoptera</taxon>
        <taxon>Endopterygota</taxon>
        <taxon>Lepidoptera</taxon>
        <taxon>Glossata</taxon>
        <taxon>Ditrysia</taxon>
        <taxon>Yponomeutoidea</taxon>
        <taxon>Plutellidae</taxon>
        <taxon>Plutella</taxon>
    </lineage>
</organism>
<proteinExistence type="predicted"/>
<evidence type="ECO:0000256" key="1">
    <source>
        <dbReference type="SAM" id="MobiDB-lite"/>
    </source>
</evidence>
<comment type="caution">
    <text evidence="3">The sequence shown here is derived from an EMBL/GenBank/DDBJ whole genome shotgun (WGS) entry which is preliminary data.</text>
</comment>
<evidence type="ECO:0000313" key="3">
    <source>
        <dbReference type="EMBL" id="KAG7297197.1"/>
    </source>
</evidence>
<evidence type="ECO:0000313" key="4">
    <source>
        <dbReference type="Proteomes" id="UP000823941"/>
    </source>
</evidence>
<accession>A0ABQ7PW75</accession>
<reference evidence="3 4" key="1">
    <citation type="submission" date="2021-06" db="EMBL/GenBank/DDBJ databases">
        <title>A haploid diamondback moth (Plutella xylostella L.) genome assembly resolves 31 chromosomes and identifies a diamide resistance mutation.</title>
        <authorList>
            <person name="Ward C.M."/>
            <person name="Perry K.D."/>
            <person name="Baker G."/>
            <person name="Powis K."/>
            <person name="Heckel D.G."/>
            <person name="Baxter S.W."/>
        </authorList>
    </citation>
    <scope>NUCLEOTIDE SEQUENCE [LARGE SCALE GENOMIC DNA]</scope>
    <source>
        <strain evidence="3 4">LV</strain>
        <tissue evidence="3">Single pupa</tissue>
    </source>
</reference>
<sequence length="210" mass="23929">MYWIHGFLLMLLQLSFIEAQPTRANHGIQDNVAHKGFNAKNILKYLPPHLVKELQQSSKSHNPIAIFTAGDFSMDSPDYDSKDEIYERNGPIPDAGSEENSLKYDESNEIYYDDDRNDEPDMDADYSTSSNEMSELRRVRRNSDALVHTRPVRTLALLNTVSNVARSATEGHSNDKTLEIMFKLSRALQTYLADIKKDESVTLDIKKKSD</sequence>
<feature type="signal peptide" evidence="2">
    <location>
        <begin position="1"/>
        <end position="19"/>
    </location>
</feature>
<evidence type="ECO:0000256" key="2">
    <source>
        <dbReference type="SAM" id="SignalP"/>
    </source>
</evidence>
<gene>
    <name evidence="3" type="ORF">JYU34_019113</name>
</gene>
<keyword evidence="4" id="KW-1185">Reference proteome</keyword>
<dbReference type="Proteomes" id="UP000823941">
    <property type="component" value="Chromosome 26"/>
</dbReference>
<protein>
    <submittedName>
        <fullName evidence="3">Uncharacterized protein</fullName>
    </submittedName>
</protein>
<keyword evidence="2" id="KW-0732">Signal</keyword>
<feature type="compositionally biased region" description="Acidic residues" evidence="1">
    <location>
        <begin position="107"/>
        <end position="124"/>
    </location>
</feature>